<feature type="transmembrane region" description="Helical" evidence="1">
    <location>
        <begin position="161"/>
        <end position="180"/>
    </location>
</feature>
<dbReference type="OrthoDB" id="581866at2"/>
<keyword evidence="1" id="KW-1133">Transmembrane helix</keyword>
<name>A3IXA1_9CHRO</name>
<comment type="caution">
    <text evidence="2">The sequence shown here is derived from an EMBL/GenBank/DDBJ whole genome shotgun (WGS) entry which is preliminary data.</text>
</comment>
<protein>
    <submittedName>
        <fullName evidence="2">Uncharacterized protein</fullName>
    </submittedName>
</protein>
<gene>
    <name evidence="2" type="ORF">CY0110_31880</name>
</gene>
<dbReference type="EMBL" id="AAXW01000062">
    <property type="protein sequence ID" value="EAZ88894.1"/>
    <property type="molecule type" value="Genomic_DNA"/>
</dbReference>
<feature type="transmembrane region" description="Helical" evidence="1">
    <location>
        <begin position="82"/>
        <end position="105"/>
    </location>
</feature>
<keyword evidence="3" id="KW-1185">Reference proteome</keyword>
<dbReference type="Proteomes" id="UP000003781">
    <property type="component" value="Unassembled WGS sequence"/>
</dbReference>
<dbReference type="eggNOG" id="ENOG50331BU">
    <property type="taxonomic scope" value="Bacteria"/>
</dbReference>
<dbReference type="AlphaFoldDB" id="A3IXA1"/>
<accession>A3IXA1</accession>
<keyword evidence="1" id="KW-0812">Transmembrane</keyword>
<evidence type="ECO:0000313" key="2">
    <source>
        <dbReference type="EMBL" id="EAZ88894.1"/>
    </source>
</evidence>
<evidence type="ECO:0000256" key="1">
    <source>
        <dbReference type="SAM" id="Phobius"/>
    </source>
</evidence>
<evidence type="ECO:0000313" key="3">
    <source>
        <dbReference type="Proteomes" id="UP000003781"/>
    </source>
</evidence>
<sequence>MQAFDVNYEQTPLKSEARKTKRLSKEDTQFGYLLITIFGIGILGVLHADISFFILALLFGCALGFWDSLYGNLNNHRFLMRLVVVGALTGFFLVNFGGAAHALWLDNIEQWMTTSFPNATAIAELIFNVLRAAVVIYLAIAGVQIFLAIKRQEGFFEAAQLPLASLLIISVVDIVAGFVVT</sequence>
<keyword evidence="1" id="KW-0472">Membrane</keyword>
<proteinExistence type="predicted"/>
<feature type="transmembrane region" description="Helical" evidence="1">
    <location>
        <begin position="30"/>
        <end position="46"/>
    </location>
</feature>
<organism evidence="2 3">
    <name type="scientific">Crocosphaera chwakensis CCY0110</name>
    <dbReference type="NCBI Taxonomy" id="391612"/>
    <lineage>
        <taxon>Bacteria</taxon>
        <taxon>Bacillati</taxon>
        <taxon>Cyanobacteriota</taxon>
        <taxon>Cyanophyceae</taxon>
        <taxon>Oscillatoriophycideae</taxon>
        <taxon>Chroococcales</taxon>
        <taxon>Aphanothecaceae</taxon>
        <taxon>Crocosphaera</taxon>
        <taxon>Crocosphaera chwakensis</taxon>
    </lineage>
</organism>
<reference evidence="2 3" key="1">
    <citation type="submission" date="2007-03" db="EMBL/GenBank/DDBJ databases">
        <authorList>
            <person name="Stal L."/>
            <person name="Ferriera S."/>
            <person name="Johnson J."/>
            <person name="Kravitz S."/>
            <person name="Beeson K."/>
            <person name="Sutton G."/>
            <person name="Rogers Y.-H."/>
            <person name="Friedman R."/>
            <person name="Frazier M."/>
            <person name="Venter J.C."/>
        </authorList>
    </citation>
    <scope>NUCLEOTIDE SEQUENCE [LARGE SCALE GENOMIC DNA]</scope>
    <source>
        <strain evidence="2 3">CCY0110</strain>
    </source>
</reference>
<feature type="transmembrane region" description="Helical" evidence="1">
    <location>
        <begin position="125"/>
        <end position="149"/>
    </location>
</feature>